<gene>
    <name evidence="3" type="ORF">UFOPK2000_01012</name>
</gene>
<dbReference type="GO" id="GO:0004557">
    <property type="term" value="F:alpha-galactosidase activity"/>
    <property type="evidence" value="ECO:0007669"/>
    <property type="project" value="InterPro"/>
</dbReference>
<dbReference type="EMBL" id="CAEZVK010000107">
    <property type="protein sequence ID" value="CAB4635779.1"/>
    <property type="molecule type" value="Genomic_DNA"/>
</dbReference>
<organism evidence="3">
    <name type="scientific">freshwater metagenome</name>
    <dbReference type="NCBI Taxonomy" id="449393"/>
    <lineage>
        <taxon>unclassified sequences</taxon>
        <taxon>metagenomes</taxon>
        <taxon>ecological metagenomes</taxon>
    </lineage>
</organism>
<evidence type="ECO:0000256" key="2">
    <source>
        <dbReference type="ARBA" id="ARBA00023295"/>
    </source>
</evidence>
<keyword evidence="2" id="KW-0326">Glycosidase</keyword>
<dbReference type="InterPro" id="IPR050985">
    <property type="entry name" value="Alpha-glycosidase_related"/>
</dbReference>
<keyword evidence="1" id="KW-0378">Hydrolase</keyword>
<sequence>MRLVVDRIEMPGFGSIPLSRRPTPHDGTSGFAVGITAGDAWGRSVLPAGAESEHWSWWIARDDVAAQLVRSVSLVFRVVDVAGRLRMLRHGYQSWSPSDVAVFGEDRDRSLASGSIELIRAINQADQRIVEVGDELRSEWLTILVDDTNEPVLAAFNGGDLHDGTLRLRTGETGTELWCEAFLGDLVSAEGERRDLHDVLIAHGASADALLSGWAATVGSIGGARINADHQVGWCSWYHYFHGVTQNDITSNLRLADDWPFDVFQVDDGYQSAIGDWLTTNQKFPDGLEALAASIADRGRRPGLWLAPFLAAPDSRLALEHPEWLARGFDGEPLINMFNAPWEGGRDGLMYGLDTTIPEVQEHLRALAATVVDMGFTYLKLDFTFSPSFDGVWADQSFTPAQRVRAGFDAIRAGAGDETFLLGCGVPLANSVGVIDGNRIGADVAPAWSLPSNVLLFSGYSGTQPATRHAWAATATRSFMHRRLWLNDPDCVMLRAEQTELSPNAARTWAQAVGVSGGMVLVSDDLSLLDNSARELLDEAIALSRHSDNAARTGVVAAAPGLLEGAEPTVLRSAAGELVVTLADGSSKFNPIG</sequence>
<evidence type="ECO:0000313" key="3">
    <source>
        <dbReference type="EMBL" id="CAB4635779.1"/>
    </source>
</evidence>
<reference evidence="3" key="1">
    <citation type="submission" date="2020-05" db="EMBL/GenBank/DDBJ databases">
        <authorList>
            <person name="Chiriac C."/>
            <person name="Salcher M."/>
            <person name="Ghai R."/>
            <person name="Kavagutti S V."/>
        </authorList>
    </citation>
    <scope>NUCLEOTIDE SEQUENCE</scope>
</reference>
<protein>
    <submittedName>
        <fullName evidence="3">Unannotated protein</fullName>
    </submittedName>
</protein>
<dbReference type="GO" id="GO:0016052">
    <property type="term" value="P:carbohydrate catabolic process"/>
    <property type="evidence" value="ECO:0007669"/>
    <property type="project" value="InterPro"/>
</dbReference>
<dbReference type="AlphaFoldDB" id="A0A6J6JIS1"/>
<dbReference type="PANTHER" id="PTHR43053:SF3">
    <property type="entry name" value="ALPHA-GALACTOSIDASE C-RELATED"/>
    <property type="match status" value="1"/>
</dbReference>
<dbReference type="InterPro" id="IPR002252">
    <property type="entry name" value="Glyco_hydro_36"/>
</dbReference>
<proteinExistence type="predicted"/>
<dbReference type="InterPro" id="IPR017853">
    <property type="entry name" value="GH"/>
</dbReference>
<name>A0A6J6JIS1_9ZZZZ</name>
<dbReference type="InterPro" id="IPR013785">
    <property type="entry name" value="Aldolase_TIM"/>
</dbReference>
<dbReference type="SUPFAM" id="SSF51445">
    <property type="entry name" value="(Trans)glycosidases"/>
    <property type="match status" value="1"/>
</dbReference>
<evidence type="ECO:0000256" key="1">
    <source>
        <dbReference type="ARBA" id="ARBA00022801"/>
    </source>
</evidence>
<dbReference type="Gene3D" id="3.20.20.70">
    <property type="entry name" value="Aldolase class I"/>
    <property type="match status" value="1"/>
</dbReference>
<dbReference type="PANTHER" id="PTHR43053">
    <property type="entry name" value="GLYCOSIDASE FAMILY 31"/>
    <property type="match status" value="1"/>
</dbReference>
<accession>A0A6J6JIS1</accession>
<dbReference type="Pfam" id="PF02065">
    <property type="entry name" value="Melibiase"/>
    <property type="match status" value="1"/>
</dbReference>
<dbReference type="CDD" id="cd14791">
    <property type="entry name" value="GH36"/>
    <property type="match status" value="1"/>
</dbReference>